<protein>
    <submittedName>
        <fullName evidence="1">Uncharacterized protein</fullName>
    </submittedName>
</protein>
<reference evidence="1" key="1">
    <citation type="journal article" date="2020" name="bioRxiv">
        <title>Comparative genomics of Chlamydomonas.</title>
        <authorList>
            <person name="Craig R.J."/>
            <person name="Hasan A.R."/>
            <person name="Ness R.W."/>
            <person name="Keightley P.D."/>
        </authorList>
    </citation>
    <scope>NUCLEOTIDE SEQUENCE</scope>
    <source>
        <strain evidence="1">SAG 7.73</strain>
    </source>
</reference>
<organism evidence="1 2">
    <name type="scientific">Chlamydomonas incerta</name>
    <dbReference type="NCBI Taxonomy" id="51695"/>
    <lineage>
        <taxon>Eukaryota</taxon>
        <taxon>Viridiplantae</taxon>
        <taxon>Chlorophyta</taxon>
        <taxon>core chlorophytes</taxon>
        <taxon>Chlorophyceae</taxon>
        <taxon>CS clade</taxon>
        <taxon>Chlamydomonadales</taxon>
        <taxon>Chlamydomonadaceae</taxon>
        <taxon>Chlamydomonas</taxon>
    </lineage>
</organism>
<accession>A0A835VSY2</accession>
<gene>
    <name evidence="1" type="ORF">HXX76_011793</name>
</gene>
<evidence type="ECO:0000313" key="1">
    <source>
        <dbReference type="EMBL" id="KAG2428112.1"/>
    </source>
</evidence>
<dbReference type="Proteomes" id="UP000650467">
    <property type="component" value="Unassembled WGS sequence"/>
</dbReference>
<evidence type="ECO:0000313" key="2">
    <source>
        <dbReference type="Proteomes" id="UP000650467"/>
    </source>
</evidence>
<dbReference type="AlphaFoldDB" id="A0A835VSY2"/>
<proteinExistence type="predicted"/>
<name>A0A835VSY2_CHLIN</name>
<dbReference type="EMBL" id="JAEHOC010000036">
    <property type="protein sequence ID" value="KAG2428112.1"/>
    <property type="molecule type" value="Genomic_DNA"/>
</dbReference>
<keyword evidence="2" id="KW-1185">Reference proteome</keyword>
<comment type="caution">
    <text evidence="1">The sequence shown here is derived from an EMBL/GenBank/DDBJ whole genome shotgun (WGS) entry which is preliminary data.</text>
</comment>
<sequence>MVLVTEDWAARGASETEVKDLGDSGSAEGAGWVEQAEQVAGRVGPATAAQVRAEVVDSVVWGSAELGLVVEGWGELVMGVRDWVEDWEEEAVARGSVAVVKAAVDWEVSSLAGQVEVVMVAVGSEALGSVVGGWEEWGWEAWGWAAAAAAEEG</sequence>